<evidence type="ECO:0000313" key="1">
    <source>
        <dbReference type="EMBL" id="VDO84741.1"/>
    </source>
</evidence>
<accession>A0A183NJ74</accession>
<proteinExistence type="predicted"/>
<sequence length="133" mass="15348">MRIPLCQWIMEKRPPEEFAHYTPSKNEEKWEETVDLTKCDYDIIDINAFITECKIDLEPINNAASTTTTTNTTTTSTTITSALTSEMDVGELNDAELRHFLFPSPNCEHCGTDQSMCWHKLWSNYQIRILLNV</sequence>
<keyword evidence="2" id="KW-1185">Reference proteome</keyword>
<reference evidence="1 2" key="1">
    <citation type="submission" date="2018-11" db="EMBL/GenBank/DDBJ databases">
        <authorList>
            <consortium name="Pathogen Informatics"/>
        </authorList>
    </citation>
    <scope>NUCLEOTIDE SEQUENCE [LARGE SCALE GENOMIC DNA]</scope>
    <source>
        <strain>Denwood</strain>
        <strain evidence="2">Zambia</strain>
    </source>
</reference>
<name>A0A183NJ74_9TREM</name>
<gene>
    <name evidence="1" type="ORF">SMTD_LOCUS2160</name>
</gene>
<feature type="non-terminal residue" evidence="1">
    <location>
        <position position="133"/>
    </location>
</feature>
<evidence type="ECO:0000313" key="2">
    <source>
        <dbReference type="Proteomes" id="UP000269396"/>
    </source>
</evidence>
<dbReference type="EMBL" id="UZAL01002801">
    <property type="protein sequence ID" value="VDO84741.1"/>
    <property type="molecule type" value="Genomic_DNA"/>
</dbReference>
<dbReference type="AlphaFoldDB" id="A0A183NJ74"/>
<protein>
    <submittedName>
        <fullName evidence="1">Uncharacterized protein</fullName>
    </submittedName>
</protein>
<dbReference type="Proteomes" id="UP000269396">
    <property type="component" value="Unassembled WGS sequence"/>
</dbReference>
<organism evidence="1 2">
    <name type="scientific">Schistosoma mattheei</name>
    <dbReference type="NCBI Taxonomy" id="31246"/>
    <lineage>
        <taxon>Eukaryota</taxon>
        <taxon>Metazoa</taxon>
        <taxon>Spiralia</taxon>
        <taxon>Lophotrochozoa</taxon>
        <taxon>Platyhelminthes</taxon>
        <taxon>Trematoda</taxon>
        <taxon>Digenea</taxon>
        <taxon>Strigeidida</taxon>
        <taxon>Schistosomatoidea</taxon>
        <taxon>Schistosomatidae</taxon>
        <taxon>Schistosoma</taxon>
    </lineage>
</organism>